<dbReference type="InterPro" id="IPR012675">
    <property type="entry name" value="Beta-grasp_dom_sf"/>
</dbReference>
<organism evidence="1 2">
    <name type="scientific">Nitrospira lenta</name>
    <dbReference type="NCBI Taxonomy" id="1436998"/>
    <lineage>
        <taxon>Bacteria</taxon>
        <taxon>Pseudomonadati</taxon>
        <taxon>Nitrospirota</taxon>
        <taxon>Nitrospiria</taxon>
        <taxon>Nitrospirales</taxon>
        <taxon>Nitrospiraceae</taxon>
        <taxon>Nitrospira</taxon>
    </lineage>
</organism>
<dbReference type="Pfam" id="PF02597">
    <property type="entry name" value="ThiS"/>
    <property type="match status" value="1"/>
</dbReference>
<reference evidence="2" key="1">
    <citation type="submission" date="2018-04" db="EMBL/GenBank/DDBJ databases">
        <authorList>
            <person name="Lucker S."/>
            <person name="Sakoula D."/>
        </authorList>
    </citation>
    <scope>NUCLEOTIDE SEQUENCE [LARGE SCALE GENOMIC DNA]</scope>
</reference>
<sequence>MVTVLVFGRVIQDAVGENEFSIESAEPTTVRKLIEANVESLGPLLRFIDSREALISVNKKVGTEDTVVKDGDTVKVSFQSRMSYDGMRDIPN</sequence>
<gene>
    <name evidence="1" type="ORF">NITLEN_70027</name>
</gene>
<dbReference type="InParanoid" id="A0A330L9R4"/>
<proteinExistence type="predicted"/>
<evidence type="ECO:0000313" key="1">
    <source>
        <dbReference type="EMBL" id="SPP66437.1"/>
    </source>
</evidence>
<dbReference type="EMBL" id="OUNR01000020">
    <property type="protein sequence ID" value="SPP66437.1"/>
    <property type="molecule type" value="Genomic_DNA"/>
</dbReference>
<evidence type="ECO:0000313" key="2">
    <source>
        <dbReference type="Proteomes" id="UP000248168"/>
    </source>
</evidence>
<dbReference type="InterPro" id="IPR016155">
    <property type="entry name" value="Mopterin_synth/thiamin_S_b"/>
</dbReference>
<dbReference type="AlphaFoldDB" id="A0A330L9R4"/>
<protein>
    <recommendedName>
        <fullName evidence="3">MoaD/ThiS family protein</fullName>
    </recommendedName>
</protein>
<dbReference type="InterPro" id="IPR003749">
    <property type="entry name" value="ThiS/MoaD-like"/>
</dbReference>
<dbReference type="RefSeq" id="WP_121990600.1">
    <property type="nucleotide sequence ID" value="NZ_OUNR01000020.1"/>
</dbReference>
<evidence type="ECO:0008006" key="3">
    <source>
        <dbReference type="Google" id="ProtNLM"/>
    </source>
</evidence>
<accession>A0A330L9R4</accession>
<keyword evidence="2" id="KW-1185">Reference proteome</keyword>
<dbReference type="Proteomes" id="UP000248168">
    <property type="component" value="Unassembled WGS sequence"/>
</dbReference>
<dbReference type="OrthoDB" id="9800320at2"/>
<name>A0A330L9R4_9BACT</name>
<dbReference type="Gene3D" id="3.10.20.30">
    <property type="match status" value="1"/>
</dbReference>
<dbReference type="SUPFAM" id="SSF54285">
    <property type="entry name" value="MoaD/ThiS"/>
    <property type="match status" value="1"/>
</dbReference>